<comment type="caution">
    <text evidence="5">The sequence shown here is derived from an EMBL/GenBank/DDBJ whole genome shotgun (WGS) entry which is preliminary data.</text>
</comment>
<dbReference type="PANTHER" id="PTHR42776">
    <property type="entry name" value="SERINE PEPTIDASE S9 FAMILY MEMBER"/>
    <property type="match status" value="1"/>
</dbReference>
<dbReference type="SUPFAM" id="SSF53474">
    <property type="entry name" value="alpha/beta-Hydrolases"/>
    <property type="match status" value="1"/>
</dbReference>
<evidence type="ECO:0000256" key="3">
    <source>
        <dbReference type="SAM" id="SignalP"/>
    </source>
</evidence>
<dbReference type="Pfam" id="PF00326">
    <property type="entry name" value="Peptidase_S9"/>
    <property type="match status" value="1"/>
</dbReference>
<dbReference type="Proteomes" id="UP000319980">
    <property type="component" value="Unassembled WGS sequence"/>
</dbReference>
<evidence type="ECO:0000256" key="2">
    <source>
        <dbReference type="ARBA" id="ARBA00022825"/>
    </source>
</evidence>
<dbReference type="GO" id="GO:0004252">
    <property type="term" value="F:serine-type endopeptidase activity"/>
    <property type="evidence" value="ECO:0007669"/>
    <property type="project" value="TreeGrafter"/>
</dbReference>
<dbReference type="InterPro" id="IPR029058">
    <property type="entry name" value="AB_hydrolase_fold"/>
</dbReference>
<accession>A0A5C5U300</accession>
<gene>
    <name evidence="5" type="ORF">FQY83_11285</name>
</gene>
<evidence type="ECO:0000313" key="6">
    <source>
        <dbReference type="Proteomes" id="UP000319980"/>
    </source>
</evidence>
<dbReference type="GO" id="GO:0006508">
    <property type="term" value="P:proteolysis"/>
    <property type="evidence" value="ECO:0007669"/>
    <property type="project" value="InterPro"/>
</dbReference>
<dbReference type="InterPro" id="IPR011659">
    <property type="entry name" value="WD40"/>
</dbReference>
<sequence>MKVRCVCSITLSLLLGLFSFQTQAGVRDLLRSAFSDGSVIDKVAVSPNGKRLAYAVFRPNDHTSGSADAYYRGARLAIVDLTTGNTVDPLPTAETTWLPSWDPSGSQLAFLALDTESYGNQFHLWVYDVESGASRRLSMEPIALGLGGRPLVPYWSANGKKIVASVATHTVEQENEASALDTPDRSATVYRSGKERLDEPTPRSVEQNYIALHPARIIEVDAVMGPATDLRLAGPAIVAASSPSGQWIASYSTVTNLYLKTNGHYDHNRYHYFTTNLSIIGSEDNEAGEFSVHDVDYTDQKQSLSWLPGDRLIYQTAGLLNIAEMHDGKFRSRPLAHEVVRARSFEASRDARWLAVVGGLDYTRGGLPGVTKPTDELLLIDLSDGSVRRQQLPAGVTLNSNSLLTTQGRLWQPSGHEVMLLGYHESTAQQVLLRHNIGTGKSRVVWRHAGLLTPLDGPEDQSFIVASYEDTSTPLNLVRIRPEGSFDKISGINPPIDGFPEVEVREQVVEVPGWDGSRLSARSALIVPKGSTAGDRLPTLVVNYPGLRMSRYAYAYGGGREAGIPAAALLSRGYAVLYIELPVRPRTTIGNRAQESTDVIVNQVQSVAARGYIDTNRVALAGWSQGGYTAAATATYTNFFRAYVFGAGAYDLMGAYGALAQFGETSLSLGSPWSNIQRYIDNSPYHRVDRVNAPILMLVGSDDVEGAVQEHLKFFRALDRLGKTSQLAVYPGAGHGLFIGSVDTAIDASERVLEFLDKHLKDLPLSSD</sequence>
<keyword evidence="1" id="KW-0378">Hydrolase</keyword>
<reference evidence="5 6" key="1">
    <citation type="journal article" date="2008" name="Int. J. Syst. Evol. Microbiol.">
        <title>Luteimonas marina sp. nov., isolated from seawater.</title>
        <authorList>
            <person name="Baik K.S."/>
            <person name="Park S.C."/>
            <person name="Kim M.S."/>
            <person name="Kim E.M."/>
            <person name="Park C."/>
            <person name="Chun J."/>
            <person name="Seong C.N."/>
        </authorList>
    </citation>
    <scope>NUCLEOTIDE SEQUENCE [LARGE SCALE GENOMIC DNA]</scope>
    <source>
        <strain evidence="5 6">FR1330</strain>
    </source>
</reference>
<keyword evidence="2" id="KW-0645">Protease</keyword>
<feature type="signal peptide" evidence="3">
    <location>
        <begin position="1"/>
        <end position="24"/>
    </location>
</feature>
<evidence type="ECO:0000256" key="1">
    <source>
        <dbReference type="ARBA" id="ARBA00022801"/>
    </source>
</evidence>
<keyword evidence="3" id="KW-0732">Signal</keyword>
<dbReference type="PANTHER" id="PTHR42776:SF27">
    <property type="entry name" value="DIPEPTIDYL PEPTIDASE FAMILY MEMBER 6"/>
    <property type="match status" value="1"/>
</dbReference>
<evidence type="ECO:0000313" key="5">
    <source>
        <dbReference type="EMBL" id="TWT20306.1"/>
    </source>
</evidence>
<dbReference type="SUPFAM" id="SSF82171">
    <property type="entry name" value="DPP6 N-terminal domain-like"/>
    <property type="match status" value="1"/>
</dbReference>
<name>A0A5C5U300_9GAMM</name>
<organism evidence="5 6">
    <name type="scientific">Luteimonas marina</name>
    <dbReference type="NCBI Taxonomy" id="488485"/>
    <lineage>
        <taxon>Bacteria</taxon>
        <taxon>Pseudomonadati</taxon>
        <taxon>Pseudomonadota</taxon>
        <taxon>Gammaproteobacteria</taxon>
        <taxon>Lysobacterales</taxon>
        <taxon>Lysobacteraceae</taxon>
        <taxon>Luteimonas</taxon>
    </lineage>
</organism>
<keyword evidence="2" id="KW-0720">Serine protease</keyword>
<dbReference type="AlphaFoldDB" id="A0A5C5U300"/>
<feature type="chain" id="PRO_5023043815" evidence="3">
    <location>
        <begin position="25"/>
        <end position="768"/>
    </location>
</feature>
<protein>
    <submittedName>
        <fullName evidence="5">Prolyl oligopeptidase family serine peptidase</fullName>
    </submittedName>
</protein>
<dbReference type="Gene3D" id="3.40.50.1820">
    <property type="entry name" value="alpha/beta hydrolase"/>
    <property type="match status" value="1"/>
</dbReference>
<dbReference type="Gene3D" id="2.120.10.30">
    <property type="entry name" value="TolB, C-terminal domain"/>
    <property type="match status" value="1"/>
</dbReference>
<dbReference type="OrthoDB" id="6388416at2"/>
<dbReference type="EMBL" id="VOHK01000004">
    <property type="protein sequence ID" value="TWT20306.1"/>
    <property type="molecule type" value="Genomic_DNA"/>
</dbReference>
<evidence type="ECO:0000259" key="4">
    <source>
        <dbReference type="Pfam" id="PF00326"/>
    </source>
</evidence>
<dbReference type="InterPro" id="IPR001375">
    <property type="entry name" value="Peptidase_S9_cat"/>
</dbReference>
<dbReference type="InterPro" id="IPR011042">
    <property type="entry name" value="6-blade_b-propeller_TolB-like"/>
</dbReference>
<feature type="domain" description="Peptidase S9 prolyl oligopeptidase catalytic" evidence="4">
    <location>
        <begin position="594"/>
        <end position="761"/>
    </location>
</feature>
<proteinExistence type="predicted"/>
<keyword evidence="6" id="KW-1185">Reference proteome</keyword>
<dbReference type="Pfam" id="PF07676">
    <property type="entry name" value="PD40"/>
    <property type="match status" value="1"/>
</dbReference>
<dbReference type="RefSeq" id="WP_146388034.1">
    <property type="nucleotide sequence ID" value="NZ_VOHK01000004.1"/>
</dbReference>